<name>A0ACD5YTT1_AVESA</name>
<organism evidence="1 2">
    <name type="scientific">Avena sativa</name>
    <name type="common">Oat</name>
    <dbReference type="NCBI Taxonomy" id="4498"/>
    <lineage>
        <taxon>Eukaryota</taxon>
        <taxon>Viridiplantae</taxon>
        <taxon>Streptophyta</taxon>
        <taxon>Embryophyta</taxon>
        <taxon>Tracheophyta</taxon>
        <taxon>Spermatophyta</taxon>
        <taxon>Magnoliopsida</taxon>
        <taxon>Liliopsida</taxon>
        <taxon>Poales</taxon>
        <taxon>Poaceae</taxon>
        <taxon>BOP clade</taxon>
        <taxon>Pooideae</taxon>
        <taxon>Poodae</taxon>
        <taxon>Poeae</taxon>
        <taxon>Poeae Chloroplast Group 1 (Aveneae type)</taxon>
        <taxon>Aveninae</taxon>
        <taxon>Avena</taxon>
    </lineage>
</organism>
<reference evidence="1" key="2">
    <citation type="submission" date="2025-09" db="UniProtKB">
        <authorList>
            <consortium name="EnsemblPlants"/>
        </authorList>
    </citation>
    <scope>IDENTIFICATION</scope>
</reference>
<keyword evidence="2" id="KW-1185">Reference proteome</keyword>
<evidence type="ECO:0000313" key="1">
    <source>
        <dbReference type="EnsemblPlants" id="AVESA.00010b.r2.6AG1026590.1.CDS.1"/>
    </source>
</evidence>
<dbReference type="EnsemblPlants" id="AVESA.00010b.r2.6AG1026590.1">
    <property type="protein sequence ID" value="AVESA.00010b.r2.6AG1026590.1.CDS.1"/>
    <property type="gene ID" value="AVESA.00010b.r2.6AG1026590"/>
</dbReference>
<proteinExistence type="predicted"/>
<sequence>MATAEAAADIVREIAAVGAADLAAAAEPLRADCLRLARKVSLLPHLLAEVAEAGEAAGEPEAAAWVCELLRALQAARRFVALGRAPALATGSVDQVTSGTVWLHLLSFCAACITR</sequence>
<dbReference type="Proteomes" id="UP001732700">
    <property type="component" value="Chromosome 6A"/>
</dbReference>
<evidence type="ECO:0000313" key="2">
    <source>
        <dbReference type="Proteomes" id="UP001732700"/>
    </source>
</evidence>
<protein>
    <submittedName>
        <fullName evidence="1">Uncharacterized protein</fullName>
    </submittedName>
</protein>
<reference evidence="1" key="1">
    <citation type="submission" date="2021-05" db="EMBL/GenBank/DDBJ databases">
        <authorList>
            <person name="Scholz U."/>
            <person name="Mascher M."/>
            <person name="Fiebig A."/>
        </authorList>
    </citation>
    <scope>NUCLEOTIDE SEQUENCE [LARGE SCALE GENOMIC DNA]</scope>
</reference>
<accession>A0ACD5YTT1</accession>